<dbReference type="Proteomes" id="UP000887579">
    <property type="component" value="Unplaced"/>
</dbReference>
<proteinExistence type="predicted"/>
<name>A0AC34FNJ6_9BILA</name>
<evidence type="ECO:0000313" key="2">
    <source>
        <dbReference type="WBParaSite" id="ES5_v2.g18752.t1"/>
    </source>
</evidence>
<protein>
    <submittedName>
        <fullName evidence="2">BZIP domain-containing protein</fullName>
    </submittedName>
</protein>
<sequence length="490" mass="52751">MTHFFVCYLKSVASNRRPSSNFPLPSSLAQSAFNNLQKSNLLSSIAETPTPTKLLYPPQVTDEEKEFAEGFTKVLEKIQAQNQFCATSLASPSTNLLLPLINAALTPTNPAPSSLVTNSTNNANTAALNAIIAALTPTLTPTQNATTEQLFAVALASLAATPTGNHPSPSTNFPPLLSSSQPSQIQQQQQQQQQQLSAATSTTTSGIINNNHSLSNSSSSTVATGGNQAASAPIPTTTTTTSSSAATAAAQNNQSLTDIYKNLDSGLMDHMFSNHDLNNFPGLMSHFGGQNGMPPHSQPLSQHNGYHQQPGLNAHQGPPQQPGMIPIKSEPNNNGYGNGIGHSLQGSAATGMCQPPPQNLSCAPSTSSHQQMASYQSHLSNNLQELELNEQERRKLERKRARNRMAASKCRQRKIERITQLEGEVQQERQRFQSLQNSISSMEKTISMLQGELQRHKHSGCALDKSTLNLMDHLSTIMNNNNVGIPMDTR</sequence>
<dbReference type="WBParaSite" id="ES5_v2.g18752.t1">
    <property type="protein sequence ID" value="ES5_v2.g18752.t1"/>
    <property type="gene ID" value="ES5_v2.g18752"/>
</dbReference>
<evidence type="ECO:0000313" key="1">
    <source>
        <dbReference type="Proteomes" id="UP000887579"/>
    </source>
</evidence>
<reference evidence="2" key="1">
    <citation type="submission" date="2022-11" db="UniProtKB">
        <authorList>
            <consortium name="WormBaseParasite"/>
        </authorList>
    </citation>
    <scope>IDENTIFICATION</scope>
</reference>
<accession>A0AC34FNJ6</accession>
<organism evidence="1 2">
    <name type="scientific">Panagrolaimus sp. ES5</name>
    <dbReference type="NCBI Taxonomy" id="591445"/>
    <lineage>
        <taxon>Eukaryota</taxon>
        <taxon>Metazoa</taxon>
        <taxon>Ecdysozoa</taxon>
        <taxon>Nematoda</taxon>
        <taxon>Chromadorea</taxon>
        <taxon>Rhabditida</taxon>
        <taxon>Tylenchina</taxon>
        <taxon>Panagrolaimomorpha</taxon>
        <taxon>Panagrolaimoidea</taxon>
        <taxon>Panagrolaimidae</taxon>
        <taxon>Panagrolaimus</taxon>
    </lineage>
</organism>